<name>A0A3E3DXZ9_9FIRM</name>
<proteinExistence type="predicted"/>
<protein>
    <submittedName>
        <fullName evidence="7">Rubrerythrin family protein</fullName>
    </submittedName>
</protein>
<keyword evidence="5" id="KW-0408">Iron</keyword>
<dbReference type="Pfam" id="PF02915">
    <property type="entry name" value="Rubrerythrin"/>
    <property type="match status" value="1"/>
</dbReference>
<accession>A0A3E3DXZ9</accession>
<dbReference type="RefSeq" id="WP_117531980.1">
    <property type="nucleotide sequence ID" value="NZ_CP176644.1"/>
</dbReference>
<organism evidence="7 8">
    <name type="scientific">Anaerofustis stercorihominis</name>
    <dbReference type="NCBI Taxonomy" id="214853"/>
    <lineage>
        <taxon>Bacteria</taxon>
        <taxon>Bacillati</taxon>
        <taxon>Bacillota</taxon>
        <taxon>Clostridia</taxon>
        <taxon>Eubacteriales</taxon>
        <taxon>Eubacteriaceae</taxon>
        <taxon>Anaerofustis</taxon>
    </lineage>
</organism>
<dbReference type="InterPro" id="IPR009078">
    <property type="entry name" value="Ferritin-like_SF"/>
</dbReference>
<gene>
    <name evidence="7" type="ORF">DW687_04960</name>
</gene>
<evidence type="ECO:0000313" key="8">
    <source>
        <dbReference type="Proteomes" id="UP000261212"/>
    </source>
</evidence>
<evidence type="ECO:0000259" key="6">
    <source>
        <dbReference type="PROSITE" id="PS50905"/>
    </source>
</evidence>
<evidence type="ECO:0000313" key="7">
    <source>
        <dbReference type="EMBL" id="RGD74120.1"/>
    </source>
</evidence>
<keyword evidence="4" id="KW-0249">Electron transport</keyword>
<dbReference type="PANTHER" id="PTHR43865">
    <property type="entry name" value="RUBRERYTHRIN-RELATED"/>
    <property type="match status" value="1"/>
</dbReference>
<dbReference type="AlphaFoldDB" id="A0A3E3DXZ9"/>
<dbReference type="Gene3D" id="2.20.28.10">
    <property type="match status" value="1"/>
</dbReference>
<dbReference type="EMBL" id="QUSM01000003">
    <property type="protein sequence ID" value="RGD74120.1"/>
    <property type="molecule type" value="Genomic_DNA"/>
</dbReference>
<comment type="caution">
    <text evidence="7">The sequence shown here is derived from an EMBL/GenBank/DDBJ whole genome shotgun (WGS) entry which is preliminary data.</text>
</comment>
<dbReference type="NCBIfam" id="NF045767">
    <property type="entry name" value="RuberyRbr"/>
    <property type="match status" value="1"/>
</dbReference>
<dbReference type="CDD" id="cd01041">
    <property type="entry name" value="Rubrerythrin"/>
    <property type="match status" value="1"/>
</dbReference>
<dbReference type="GO" id="GO:0046872">
    <property type="term" value="F:metal ion binding"/>
    <property type="evidence" value="ECO:0007669"/>
    <property type="project" value="UniProtKB-KW"/>
</dbReference>
<keyword evidence="3" id="KW-0479">Metal-binding</keyword>
<dbReference type="InterPro" id="IPR003251">
    <property type="entry name" value="Rr_diiron-bd_dom"/>
</dbReference>
<dbReference type="InterPro" id="IPR048574">
    <property type="entry name" value="RUBY_RBDX"/>
</dbReference>
<feature type="domain" description="Ferritin-like diiron" evidence="6">
    <location>
        <begin position="2"/>
        <end position="149"/>
    </location>
</feature>
<evidence type="ECO:0000256" key="1">
    <source>
        <dbReference type="ARBA" id="ARBA00001965"/>
    </source>
</evidence>
<dbReference type="SUPFAM" id="SSF57802">
    <property type="entry name" value="Rubredoxin-like"/>
    <property type="match status" value="1"/>
</dbReference>
<dbReference type="Proteomes" id="UP000261212">
    <property type="component" value="Unassembled WGS sequence"/>
</dbReference>
<dbReference type="PROSITE" id="PS50905">
    <property type="entry name" value="FERRITIN_LIKE"/>
    <property type="match status" value="1"/>
</dbReference>
<dbReference type="InterPro" id="IPR012347">
    <property type="entry name" value="Ferritin-like"/>
</dbReference>
<reference evidence="7 8" key="1">
    <citation type="submission" date="2018-08" db="EMBL/GenBank/DDBJ databases">
        <title>A genome reference for cultivated species of the human gut microbiota.</title>
        <authorList>
            <person name="Zou Y."/>
            <person name="Xue W."/>
            <person name="Luo G."/>
        </authorList>
    </citation>
    <scope>NUCLEOTIDE SEQUENCE [LARGE SCALE GENOMIC DNA]</scope>
    <source>
        <strain evidence="7 8">AM25-6</strain>
    </source>
</reference>
<dbReference type="PANTHER" id="PTHR43865:SF1">
    <property type="entry name" value="RUBRERYTHRIN-RELATED"/>
    <property type="match status" value="1"/>
</dbReference>
<dbReference type="InterPro" id="IPR052364">
    <property type="entry name" value="Rubrerythrin"/>
</dbReference>
<comment type="cofactor">
    <cofactor evidence="1">
        <name>Fe(3+)</name>
        <dbReference type="ChEBI" id="CHEBI:29034"/>
    </cofactor>
</comment>
<dbReference type="Pfam" id="PF21349">
    <property type="entry name" value="RUBY_RBDX"/>
    <property type="match status" value="1"/>
</dbReference>
<keyword evidence="2" id="KW-0813">Transport</keyword>
<dbReference type="SUPFAM" id="SSF47240">
    <property type="entry name" value="Ferritin-like"/>
    <property type="match status" value="1"/>
</dbReference>
<evidence type="ECO:0000256" key="5">
    <source>
        <dbReference type="ARBA" id="ARBA00023004"/>
    </source>
</evidence>
<evidence type="ECO:0000256" key="2">
    <source>
        <dbReference type="ARBA" id="ARBA00022448"/>
    </source>
</evidence>
<evidence type="ECO:0000256" key="3">
    <source>
        <dbReference type="ARBA" id="ARBA00022723"/>
    </source>
</evidence>
<dbReference type="GO" id="GO:0016491">
    <property type="term" value="F:oxidoreductase activity"/>
    <property type="evidence" value="ECO:0007669"/>
    <property type="project" value="InterPro"/>
</dbReference>
<evidence type="ECO:0000256" key="4">
    <source>
        <dbReference type="ARBA" id="ARBA00022982"/>
    </source>
</evidence>
<dbReference type="InterPro" id="IPR009040">
    <property type="entry name" value="Ferritin-like_diiron"/>
</dbReference>
<dbReference type="Gene3D" id="1.20.1260.10">
    <property type="match status" value="1"/>
</dbReference>
<sequence>MEFKNSQTVKNLMSSFVGESGVYQRYSYYAKRANKDGFKYIEDIFNETALNELYHAKRFMFLINKELPGEKIMVDQADYPVFYGTTLENLKSAALGEYEEAYEIYPTFANTAREEGFKEVATYFDLISDVEKFHHKRYDTLAQEVERGYFHREGDCDWICLKCGHHHKGPNPPKVCPICDHAEAYFKPICPSGN</sequence>